<dbReference type="InterPro" id="IPR020556">
    <property type="entry name" value="Amidase_CS"/>
</dbReference>
<evidence type="ECO:0000313" key="4">
    <source>
        <dbReference type="Proteomes" id="UP000016931"/>
    </source>
</evidence>
<dbReference type="HOGENOM" id="CLU_009600_18_1_1"/>
<dbReference type="InterPro" id="IPR036928">
    <property type="entry name" value="AS_sf"/>
</dbReference>
<dbReference type="OMA" id="LCHSATS"/>
<feature type="non-terminal residue" evidence="3">
    <location>
        <position position="558"/>
    </location>
</feature>
<organism evidence="3 4">
    <name type="scientific">Sphaerulina musiva (strain SO2202)</name>
    <name type="common">Poplar stem canker fungus</name>
    <name type="synonym">Septoria musiva</name>
    <dbReference type="NCBI Taxonomy" id="692275"/>
    <lineage>
        <taxon>Eukaryota</taxon>
        <taxon>Fungi</taxon>
        <taxon>Dikarya</taxon>
        <taxon>Ascomycota</taxon>
        <taxon>Pezizomycotina</taxon>
        <taxon>Dothideomycetes</taxon>
        <taxon>Dothideomycetidae</taxon>
        <taxon>Mycosphaerellales</taxon>
        <taxon>Mycosphaerellaceae</taxon>
        <taxon>Sphaerulina</taxon>
    </lineage>
</organism>
<dbReference type="OrthoDB" id="1879366at2759"/>
<proteinExistence type="inferred from homology"/>
<evidence type="ECO:0000259" key="2">
    <source>
        <dbReference type="Pfam" id="PF01425"/>
    </source>
</evidence>
<dbReference type="GeneID" id="27907364"/>
<dbReference type="PANTHER" id="PTHR11895">
    <property type="entry name" value="TRANSAMIDASE"/>
    <property type="match status" value="1"/>
</dbReference>
<dbReference type="eggNOG" id="KOG1211">
    <property type="taxonomic scope" value="Eukaryota"/>
</dbReference>
<dbReference type="STRING" id="692275.M3C4R2"/>
<dbReference type="SUPFAM" id="SSF75304">
    <property type="entry name" value="Amidase signature (AS) enzymes"/>
    <property type="match status" value="1"/>
</dbReference>
<dbReference type="EMBL" id="KB456261">
    <property type="protein sequence ID" value="EMF15291.1"/>
    <property type="molecule type" value="Genomic_DNA"/>
</dbReference>
<sequence length="558" mass="60286">MSVLSVDPKAGTTITTAVLDEVCNRLGVRIKDEEKEDYTKLLAVFDEGCQEIMAMDDYIPAVDLVRFPRTKVYQPGNNDNNNNTSENALNAWAWRCSIKDTQPNNGILAGKTIALKDMIAVKDVPMLMGTEFVQGHVPNLDATVTTRVLEAGGHILGKAVCENLCHSATSHSAASGAVENPHAKGYSSGGSSSGSGALVASGEVDMSIGADQGGSVRIPATNCGIVGLKPTFGLIPYTGCASNEATNDHLGPMSRSILDNAMLLQAIAGSDNIDDRSFAAPSPLTIPRYYQNLLLLPKALPDDDDVAANQSLSGMKIGIISESVMNNPLLDPRVQQCFLHAAEKFRALGAQVSQVSIPMHSLGPQIWTAISKPGGHFNKMHNNYNGRRGHMMHELHALFSEALKNSPERWDQAMYVSSKNIHLNGAYAEMTYPSLHGKATNLSRKLRDAYDVALQEYDVLLTPTLPYVATSHCEPGATPLEQIKKQVGLVSNTCQFNQSGHPALAMPIGRLSPLEGPAAGNEHVKLPVGMQIVGKWWAEETVYRVGYAWEQANDWKQM</sequence>
<reference evidence="3 4" key="1">
    <citation type="journal article" date="2012" name="PLoS Pathog.">
        <title>Diverse lifestyles and strategies of plant pathogenesis encoded in the genomes of eighteen Dothideomycetes fungi.</title>
        <authorList>
            <person name="Ohm R.A."/>
            <person name="Feau N."/>
            <person name="Henrissat B."/>
            <person name="Schoch C.L."/>
            <person name="Horwitz B.A."/>
            <person name="Barry K.W."/>
            <person name="Condon B.J."/>
            <person name="Copeland A.C."/>
            <person name="Dhillon B."/>
            <person name="Glaser F."/>
            <person name="Hesse C.N."/>
            <person name="Kosti I."/>
            <person name="LaButti K."/>
            <person name="Lindquist E.A."/>
            <person name="Lucas S."/>
            <person name="Salamov A.A."/>
            <person name="Bradshaw R.E."/>
            <person name="Ciuffetti L."/>
            <person name="Hamelin R.C."/>
            <person name="Kema G.H.J."/>
            <person name="Lawrence C."/>
            <person name="Scott J.A."/>
            <person name="Spatafora J.W."/>
            <person name="Turgeon B.G."/>
            <person name="de Wit P.J.G.M."/>
            <person name="Zhong S."/>
            <person name="Goodwin S.B."/>
            <person name="Grigoriev I.V."/>
        </authorList>
    </citation>
    <scope>NUCLEOTIDE SEQUENCE [LARGE SCALE GENOMIC DNA]</scope>
    <source>
        <strain evidence="3 4">SO2202</strain>
    </source>
</reference>
<comment type="similarity">
    <text evidence="1">Belongs to the amidase family.</text>
</comment>
<accession>M3C4R2</accession>
<dbReference type="Pfam" id="PF01425">
    <property type="entry name" value="Amidase"/>
    <property type="match status" value="1"/>
</dbReference>
<dbReference type="RefSeq" id="XP_016763412.1">
    <property type="nucleotide sequence ID" value="XM_016910227.1"/>
</dbReference>
<dbReference type="AlphaFoldDB" id="M3C4R2"/>
<feature type="domain" description="Amidase" evidence="2">
    <location>
        <begin position="97"/>
        <end position="542"/>
    </location>
</feature>
<dbReference type="Gene3D" id="3.90.1300.10">
    <property type="entry name" value="Amidase signature (AS) domain"/>
    <property type="match status" value="1"/>
</dbReference>
<evidence type="ECO:0000313" key="3">
    <source>
        <dbReference type="EMBL" id="EMF15291.1"/>
    </source>
</evidence>
<dbReference type="PROSITE" id="PS00571">
    <property type="entry name" value="AMIDASES"/>
    <property type="match status" value="1"/>
</dbReference>
<dbReference type="InterPro" id="IPR023631">
    <property type="entry name" value="Amidase_dom"/>
</dbReference>
<dbReference type="PANTHER" id="PTHR11895:SF83">
    <property type="entry name" value="AMIDASE"/>
    <property type="match status" value="1"/>
</dbReference>
<evidence type="ECO:0000256" key="1">
    <source>
        <dbReference type="ARBA" id="ARBA00009199"/>
    </source>
</evidence>
<name>M3C4R2_SPHMS</name>
<dbReference type="Proteomes" id="UP000016931">
    <property type="component" value="Unassembled WGS sequence"/>
</dbReference>
<gene>
    <name evidence="3" type="ORF">SEPMUDRAFT_79817</name>
</gene>
<dbReference type="GO" id="GO:0003824">
    <property type="term" value="F:catalytic activity"/>
    <property type="evidence" value="ECO:0007669"/>
    <property type="project" value="InterPro"/>
</dbReference>
<keyword evidence="4" id="KW-1185">Reference proteome</keyword>
<dbReference type="InterPro" id="IPR000120">
    <property type="entry name" value="Amidase"/>
</dbReference>
<protein>
    <submittedName>
        <fullName evidence="3">Amidase signature enzyme</fullName>
    </submittedName>
</protein>